<name>A0A5B7F317_PORTR</name>
<dbReference type="EMBL" id="VSRR010004374">
    <property type="protein sequence ID" value="MPC39473.1"/>
    <property type="molecule type" value="Genomic_DNA"/>
</dbReference>
<sequence>MNTQIPAEDISKLAETVITKKLKKKQSRPQQRTHTPQTRNQSPSPAHPPAKALPPGMTPAAAAIEREKAALRLAPDSSKRQGIPPKTKDTMTQEQTPSVRPKNSRSRSFSGTAAGSEINFTCLWQTPTNILGTSYLSKKLSFKTLPTFASTDTRLITSRP</sequence>
<feature type="region of interest" description="Disordered" evidence="1">
    <location>
        <begin position="20"/>
        <end position="111"/>
    </location>
</feature>
<feature type="compositionally biased region" description="Polar residues" evidence="1">
    <location>
        <begin position="28"/>
        <end position="44"/>
    </location>
</feature>
<accession>A0A5B7F317</accession>
<dbReference type="AlphaFoldDB" id="A0A5B7F317"/>
<evidence type="ECO:0000256" key="1">
    <source>
        <dbReference type="SAM" id="MobiDB-lite"/>
    </source>
</evidence>
<evidence type="ECO:0000313" key="3">
    <source>
        <dbReference type="Proteomes" id="UP000324222"/>
    </source>
</evidence>
<keyword evidence="3" id="KW-1185">Reference proteome</keyword>
<organism evidence="2 3">
    <name type="scientific">Portunus trituberculatus</name>
    <name type="common">Swimming crab</name>
    <name type="synonym">Neptunus trituberculatus</name>
    <dbReference type="NCBI Taxonomy" id="210409"/>
    <lineage>
        <taxon>Eukaryota</taxon>
        <taxon>Metazoa</taxon>
        <taxon>Ecdysozoa</taxon>
        <taxon>Arthropoda</taxon>
        <taxon>Crustacea</taxon>
        <taxon>Multicrustacea</taxon>
        <taxon>Malacostraca</taxon>
        <taxon>Eumalacostraca</taxon>
        <taxon>Eucarida</taxon>
        <taxon>Decapoda</taxon>
        <taxon>Pleocyemata</taxon>
        <taxon>Brachyura</taxon>
        <taxon>Eubrachyura</taxon>
        <taxon>Portunoidea</taxon>
        <taxon>Portunidae</taxon>
        <taxon>Portuninae</taxon>
        <taxon>Portunus</taxon>
    </lineage>
</organism>
<proteinExistence type="predicted"/>
<gene>
    <name evidence="2" type="ORF">E2C01_033010</name>
</gene>
<evidence type="ECO:0000313" key="2">
    <source>
        <dbReference type="EMBL" id="MPC39473.1"/>
    </source>
</evidence>
<comment type="caution">
    <text evidence="2">The sequence shown here is derived from an EMBL/GenBank/DDBJ whole genome shotgun (WGS) entry which is preliminary data.</text>
</comment>
<protein>
    <submittedName>
        <fullName evidence="2">Uncharacterized protein</fullName>
    </submittedName>
</protein>
<reference evidence="2 3" key="1">
    <citation type="submission" date="2019-05" db="EMBL/GenBank/DDBJ databases">
        <title>Another draft genome of Portunus trituberculatus and its Hox gene families provides insights of decapod evolution.</title>
        <authorList>
            <person name="Jeong J.-H."/>
            <person name="Song I."/>
            <person name="Kim S."/>
            <person name="Choi T."/>
            <person name="Kim D."/>
            <person name="Ryu S."/>
            <person name="Kim W."/>
        </authorList>
    </citation>
    <scope>NUCLEOTIDE SEQUENCE [LARGE SCALE GENOMIC DNA]</scope>
    <source>
        <tissue evidence="2">Muscle</tissue>
    </source>
</reference>
<dbReference type="Proteomes" id="UP000324222">
    <property type="component" value="Unassembled WGS sequence"/>
</dbReference>